<dbReference type="InterPro" id="IPR024079">
    <property type="entry name" value="MetalloPept_cat_dom_sf"/>
</dbReference>
<dbReference type="OrthoDB" id="223957at2"/>
<evidence type="ECO:0000256" key="1">
    <source>
        <dbReference type="ARBA" id="ARBA00001913"/>
    </source>
</evidence>
<evidence type="ECO:0000256" key="7">
    <source>
        <dbReference type="ARBA" id="ARBA00022737"/>
    </source>
</evidence>
<evidence type="ECO:0000256" key="6">
    <source>
        <dbReference type="ARBA" id="ARBA00022723"/>
    </source>
</evidence>
<dbReference type="AlphaFoldDB" id="A0A437ME89"/>
<protein>
    <submittedName>
        <fullName evidence="11">Matrixin family metalloprotease</fullName>
    </submittedName>
</protein>
<evidence type="ECO:0000256" key="2">
    <source>
        <dbReference type="ARBA" id="ARBA00004613"/>
    </source>
</evidence>
<dbReference type="RefSeq" id="WP_127787860.1">
    <property type="nucleotide sequence ID" value="NZ_SACL01000004.1"/>
</dbReference>
<dbReference type="Proteomes" id="UP000282957">
    <property type="component" value="Unassembled WGS sequence"/>
</dbReference>
<dbReference type="GO" id="GO:0004222">
    <property type="term" value="F:metalloendopeptidase activity"/>
    <property type="evidence" value="ECO:0007669"/>
    <property type="project" value="InterPro"/>
</dbReference>
<evidence type="ECO:0000256" key="3">
    <source>
        <dbReference type="ARBA" id="ARBA00009490"/>
    </source>
</evidence>
<keyword evidence="4" id="KW-0964">Secreted</keyword>
<evidence type="ECO:0000256" key="9">
    <source>
        <dbReference type="ARBA" id="ARBA00022833"/>
    </source>
</evidence>
<dbReference type="InterPro" id="IPR001343">
    <property type="entry name" value="Hemolysn_Ca-bd"/>
</dbReference>
<evidence type="ECO:0000256" key="4">
    <source>
        <dbReference type="ARBA" id="ARBA00022525"/>
    </source>
</evidence>
<sequence>MTSPSPQDLQALLAITLDPAARWNFTSAIGSNLKNPAGIGTAVSLTFGFQPEGAPDAANHTGFHAFTDAQKAGARLALASWAGVANITFTEVDSSQATIRFARDDQGGSAGYAYYPGFTYSYDGNGTILSTTPLAVAGDVYIANLAQNAVMTPGSIGYEVVLHEIGHALGLKHPFDGPVTLPDATDTTTYSVMAYEDAPNRQTVDVVDNGNGTYSWTSYDVQASTPMLYDIAAMQYLYGANMSWQAGNTTYSWAAHPRMLGTIWDGGGNDTIDASNQDLASIIDLTPGAFSSIGIRVTTEQLRLEIPSWATAVPTPTYDGRDNLAIAFGAVIENALGGAGDDVLIGNDAANMLNGGAGRDSMAGGRGDDQYVVDNVGDTVTEAAGGGTDTVWVTASGLVTLGDNIEIIRLSGAGSSVHGGNTGVQIVANASTSSTLTGGDGADVLWGSALGNTMDGGAGDDIIRGQGGGGTFTGGTGNDQFVVDTLDTTIVEKAGEGIDTAWVTVNDWTTATGLSLARLLGISGSMGVEIIRLAGNATRVTGSNDAEQIVANPLLGSTLKGGGGDDVLWGSAQADRLEGGAGDDIMRGQGGADTMVGGAGNDHYVVLDAGVTIIENAGEGYDTVWVGLAANTAFTLAANVERGNLSGAANRLTGNALDNVLVGDAVASRLDGGAGNDTLYGSAYGDVLTGGTGDDTIYCYGGADRVVYAAAGWGTDQVAGFDQAAGAKLDFRGSGIGWADLSLTHANGNTQVNHGSDVVLVFGANLGVSDFLFG</sequence>
<keyword evidence="5 11" id="KW-0645">Protease</keyword>
<dbReference type="SUPFAM" id="SSF51120">
    <property type="entry name" value="beta-Roll"/>
    <property type="match status" value="4"/>
</dbReference>
<dbReference type="GO" id="GO:0006508">
    <property type="term" value="P:proteolysis"/>
    <property type="evidence" value="ECO:0007669"/>
    <property type="project" value="UniProtKB-KW"/>
</dbReference>
<dbReference type="GO" id="GO:0031012">
    <property type="term" value="C:extracellular matrix"/>
    <property type="evidence" value="ECO:0007669"/>
    <property type="project" value="InterPro"/>
</dbReference>
<proteinExistence type="inferred from homology"/>
<dbReference type="CDD" id="cd04277">
    <property type="entry name" value="ZnMc_serralysin_like"/>
    <property type="match status" value="1"/>
</dbReference>
<keyword evidence="8" id="KW-0378">Hydrolase</keyword>
<keyword evidence="12" id="KW-1185">Reference proteome</keyword>
<keyword evidence="9" id="KW-0862">Zinc</keyword>
<dbReference type="InterPro" id="IPR034033">
    <property type="entry name" value="Serralysin-like"/>
</dbReference>
<evidence type="ECO:0000256" key="5">
    <source>
        <dbReference type="ARBA" id="ARBA00022670"/>
    </source>
</evidence>
<dbReference type="InterPro" id="IPR050557">
    <property type="entry name" value="RTX_toxin/Mannuronan_C5-epim"/>
</dbReference>
<dbReference type="PRINTS" id="PR00313">
    <property type="entry name" value="CABNDNGRPT"/>
</dbReference>
<dbReference type="GO" id="GO:0005509">
    <property type="term" value="F:calcium ion binding"/>
    <property type="evidence" value="ECO:0007669"/>
    <property type="project" value="InterPro"/>
</dbReference>
<dbReference type="Gene3D" id="2.150.10.10">
    <property type="entry name" value="Serralysin-like metalloprotease, C-terminal"/>
    <property type="match status" value="2"/>
</dbReference>
<dbReference type="Gene3D" id="3.40.390.10">
    <property type="entry name" value="Collagenase (Catalytic Domain)"/>
    <property type="match status" value="1"/>
</dbReference>
<gene>
    <name evidence="11" type="ORF">EOD42_12360</name>
</gene>
<dbReference type="Pfam" id="PF08548">
    <property type="entry name" value="Peptidase_M10_C"/>
    <property type="match status" value="1"/>
</dbReference>
<dbReference type="Gene3D" id="2.160.20.160">
    <property type="match status" value="1"/>
</dbReference>
<evidence type="ECO:0000313" key="11">
    <source>
        <dbReference type="EMBL" id="RVT95925.1"/>
    </source>
</evidence>
<comment type="similarity">
    <text evidence="3">Belongs to the peptidase M10B family.</text>
</comment>
<comment type="cofactor">
    <cofactor evidence="1">
        <name>Ca(2+)</name>
        <dbReference type="ChEBI" id="CHEBI:29108"/>
    </cofactor>
</comment>
<keyword evidence="7" id="KW-0677">Repeat</keyword>
<dbReference type="PANTHER" id="PTHR38340">
    <property type="entry name" value="S-LAYER PROTEIN"/>
    <property type="match status" value="1"/>
</dbReference>
<name>A0A437ME89_9PROT</name>
<evidence type="ECO:0000259" key="10">
    <source>
        <dbReference type="SMART" id="SM00235"/>
    </source>
</evidence>
<dbReference type="Pfam" id="PF00413">
    <property type="entry name" value="Peptidase_M10"/>
    <property type="match status" value="1"/>
</dbReference>
<feature type="domain" description="Peptidase metallopeptidase" evidence="10">
    <location>
        <begin position="43"/>
        <end position="216"/>
    </location>
</feature>
<dbReference type="InterPro" id="IPR013858">
    <property type="entry name" value="Peptidase_M10B_C"/>
</dbReference>
<dbReference type="SMART" id="SM00235">
    <property type="entry name" value="ZnMc"/>
    <property type="match status" value="1"/>
</dbReference>
<reference evidence="11 12" key="1">
    <citation type="submission" date="2019-01" db="EMBL/GenBank/DDBJ databases">
        <authorList>
            <person name="Chen W.-M."/>
        </authorList>
    </citation>
    <scope>NUCLEOTIDE SEQUENCE [LARGE SCALE GENOMIC DNA]</scope>
    <source>
        <strain evidence="11 12">CCP-6</strain>
    </source>
</reference>
<comment type="caution">
    <text evidence="11">The sequence shown here is derived from an EMBL/GenBank/DDBJ whole genome shotgun (WGS) entry which is preliminary data.</text>
</comment>
<keyword evidence="11" id="KW-0482">Metalloprotease</keyword>
<dbReference type="PANTHER" id="PTHR38340:SF1">
    <property type="entry name" value="S-LAYER PROTEIN"/>
    <property type="match status" value="1"/>
</dbReference>
<dbReference type="GO" id="GO:0008270">
    <property type="term" value="F:zinc ion binding"/>
    <property type="evidence" value="ECO:0007669"/>
    <property type="project" value="InterPro"/>
</dbReference>
<evidence type="ECO:0000256" key="8">
    <source>
        <dbReference type="ARBA" id="ARBA00022801"/>
    </source>
</evidence>
<dbReference type="InterPro" id="IPR011049">
    <property type="entry name" value="Serralysin-like_metalloprot_C"/>
</dbReference>
<keyword evidence="6" id="KW-0479">Metal-binding</keyword>
<dbReference type="GO" id="GO:0005615">
    <property type="term" value="C:extracellular space"/>
    <property type="evidence" value="ECO:0007669"/>
    <property type="project" value="InterPro"/>
</dbReference>
<dbReference type="Pfam" id="PF00353">
    <property type="entry name" value="HemolysinCabind"/>
    <property type="match status" value="5"/>
</dbReference>
<accession>A0A437ME89</accession>
<dbReference type="InterPro" id="IPR006026">
    <property type="entry name" value="Peptidase_Metallo"/>
</dbReference>
<evidence type="ECO:0000313" key="12">
    <source>
        <dbReference type="Proteomes" id="UP000282957"/>
    </source>
</evidence>
<organism evidence="11 12">
    <name type="scientific">Rhodovarius crocodyli</name>
    <dbReference type="NCBI Taxonomy" id="1979269"/>
    <lineage>
        <taxon>Bacteria</taxon>
        <taxon>Pseudomonadati</taxon>
        <taxon>Pseudomonadota</taxon>
        <taxon>Alphaproteobacteria</taxon>
        <taxon>Acetobacterales</taxon>
        <taxon>Roseomonadaceae</taxon>
        <taxon>Rhodovarius</taxon>
    </lineage>
</organism>
<comment type="subcellular location">
    <subcellularLocation>
        <location evidence="2">Secreted</location>
    </subcellularLocation>
</comment>
<dbReference type="InterPro" id="IPR001818">
    <property type="entry name" value="Pept_M10_metallopeptidase"/>
</dbReference>
<dbReference type="EMBL" id="SACL01000004">
    <property type="protein sequence ID" value="RVT95925.1"/>
    <property type="molecule type" value="Genomic_DNA"/>
</dbReference>
<dbReference type="SUPFAM" id="SSF55486">
    <property type="entry name" value="Metalloproteases ('zincins'), catalytic domain"/>
    <property type="match status" value="1"/>
</dbReference>